<comment type="caution">
    <text evidence="5">The sequence shown here is derived from an EMBL/GenBank/DDBJ whole genome shotgun (WGS) entry which is preliminary data.</text>
</comment>
<proteinExistence type="inferred from homology"/>
<gene>
    <name evidence="5" type="ORF">BBAD15_g2292</name>
</gene>
<dbReference type="OrthoDB" id="10265275at2759"/>
<dbReference type="SMART" id="SM00088">
    <property type="entry name" value="PINT"/>
    <property type="match status" value="1"/>
</dbReference>
<organism evidence="5 6">
    <name type="scientific">Beauveria bassiana D1-5</name>
    <dbReference type="NCBI Taxonomy" id="1245745"/>
    <lineage>
        <taxon>Eukaryota</taxon>
        <taxon>Fungi</taxon>
        <taxon>Dikarya</taxon>
        <taxon>Ascomycota</taxon>
        <taxon>Pezizomycotina</taxon>
        <taxon>Sordariomycetes</taxon>
        <taxon>Hypocreomycetidae</taxon>
        <taxon>Hypocreales</taxon>
        <taxon>Cordycipitaceae</taxon>
        <taxon>Beauveria</taxon>
    </lineage>
</organism>
<dbReference type="PANTHER" id="PTHR15350:SF5">
    <property type="entry name" value="COP9 SIGNALOSOME COMPLEX SUBUNIT 7"/>
    <property type="match status" value="1"/>
</dbReference>
<feature type="domain" description="PCI" evidence="4">
    <location>
        <begin position="1"/>
        <end position="163"/>
    </location>
</feature>
<dbReference type="Proteomes" id="UP000030106">
    <property type="component" value="Unassembled WGS sequence"/>
</dbReference>
<evidence type="ECO:0000256" key="3">
    <source>
        <dbReference type="SAM" id="MobiDB-lite"/>
    </source>
</evidence>
<dbReference type="InterPro" id="IPR000717">
    <property type="entry name" value="PCI_dom"/>
</dbReference>
<dbReference type="PROSITE" id="PS50250">
    <property type="entry name" value="PCI"/>
    <property type="match status" value="1"/>
</dbReference>
<dbReference type="EMBL" id="ANFO01000157">
    <property type="protein sequence ID" value="KGQ11966.1"/>
    <property type="molecule type" value="Genomic_DNA"/>
</dbReference>
<accession>A0A0A2VVK4</accession>
<dbReference type="STRING" id="1245745.A0A0A2VVK4"/>
<evidence type="ECO:0000259" key="4">
    <source>
        <dbReference type="PROSITE" id="PS50250"/>
    </source>
</evidence>
<evidence type="ECO:0000313" key="5">
    <source>
        <dbReference type="EMBL" id="KGQ11966.1"/>
    </source>
</evidence>
<name>A0A0A2VVK4_BEABA</name>
<protein>
    <submittedName>
        <fullName evidence="5">COP9 signalosome complex subunit 7a</fullName>
    </submittedName>
</protein>
<evidence type="ECO:0000313" key="6">
    <source>
        <dbReference type="Proteomes" id="UP000030106"/>
    </source>
</evidence>
<sequence length="289" mass="31762">MEQTKALNALEPFIALSKSATSPRAAADLIERATSAPNTYIFAELLQSPQLQALAASHPEQLAPHLALLRLFSYGDYETYEATPGLPALSDAQRLKLRQLSLLSLAAASRQRADLSYARLLQRLRLDTTPQLETLVTTAIYAGLIDAKLDPARQRVHVVRVAPLRDLSPDDDTPRMRAALQGWSDRCAAILTDVETHMERVRQGAAERARAESEAKEKMAEKMAKAMTELRDADKFGGGGIMREQLARRGMSKRAVLDAVAKSKADEAMDLDGLSPSEESKKRAGKRKM</sequence>
<dbReference type="Pfam" id="PF01399">
    <property type="entry name" value="PCI"/>
    <property type="match status" value="1"/>
</dbReference>
<dbReference type="Pfam" id="PF22061">
    <property type="entry name" value="CSN7_HB_subdom"/>
    <property type="match status" value="1"/>
</dbReference>
<reference evidence="5 6" key="1">
    <citation type="submission" date="2012-10" db="EMBL/GenBank/DDBJ databases">
        <title>Genome sequencing and analysis of entomopathogenic fungi Beauveria bassiana D1-5.</title>
        <authorList>
            <person name="Li Q."/>
            <person name="Wang L."/>
            <person name="Zhang Z."/>
            <person name="Wang Q."/>
            <person name="Ren J."/>
            <person name="Wang M."/>
            <person name="Xu W."/>
            <person name="Wang J."/>
            <person name="Lu Y."/>
            <person name="Du Q."/>
            <person name="Sun Z."/>
        </authorList>
    </citation>
    <scope>NUCLEOTIDE SEQUENCE [LARGE SCALE GENOMIC DNA]</scope>
    <source>
        <strain evidence="5 6">D1-5</strain>
    </source>
</reference>
<dbReference type="eggNOG" id="KOG3250">
    <property type="taxonomic scope" value="Eukaryota"/>
</dbReference>
<dbReference type="GO" id="GO:0008180">
    <property type="term" value="C:COP9 signalosome"/>
    <property type="evidence" value="ECO:0007669"/>
    <property type="project" value="UniProtKB-KW"/>
</dbReference>
<dbReference type="HOGENOM" id="CLU_054426_0_0_1"/>
<evidence type="ECO:0000256" key="2">
    <source>
        <dbReference type="ARBA" id="ARBA00022790"/>
    </source>
</evidence>
<evidence type="ECO:0000256" key="1">
    <source>
        <dbReference type="ARBA" id="ARBA00008482"/>
    </source>
</evidence>
<feature type="region of interest" description="Disordered" evidence="3">
    <location>
        <begin position="265"/>
        <end position="289"/>
    </location>
</feature>
<comment type="similarity">
    <text evidence="1">Belongs to the CSN7/EIF3M family. CSN7 subfamily.</text>
</comment>
<dbReference type="AlphaFoldDB" id="A0A0A2VVK4"/>
<dbReference type="InterPro" id="IPR045237">
    <property type="entry name" value="COPS7/eIF3m"/>
</dbReference>
<keyword evidence="2" id="KW-0736">Signalosome</keyword>
<dbReference type="PANTHER" id="PTHR15350">
    <property type="entry name" value="COP9 SIGNALOSOME COMPLEX SUBUNIT 7/DENDRITIC CELL PROTEIN GA17"/>
    <property type="match status" value="1"/>
</dbReference>